<dbReference type="EMBL" id="QFYQ01000001">
    <property type="protein sequence ID" value="RAK54825.1"/>
    <property type="molecule type" value="Genomic_DNA"/>
</dbReference>
<dbReference type="OrthoDB" id="7210976at2"/>
<dbReference type="AlphaFoldDB" id="A0A328AKA8"/>
<keyword evidence="2" id="KW-1185">Reference proteome</keyword>
<protein>
    <submittedName>
        <fullName evidence="1">Uncharacterized protein</fullName>
    </submittedName>
</protein>
<dbReference type="RefSeq" id="WP_111528575.1">
    <property type="nucleotide sequence ID" value="NZ_JBHRSG010000004.1"/>
</dbReference>
<evidence type="ECO:0000313" key="1">
    <source>
        <dbReference type="EMBL" id="RAK54825.1"/>
    </source>
</evidence>
<reference evidence="2" key="1">
    <citation type="submission" date="2018-05" db="EMBL/GenBank/DDBJ databases">
        <authorList>
            <person name="Li X."/>
        </authorList>
    </citation>
    <scope>NUCLEOTIDE SEQUENCE [LARGE SCALE GENOMIC DNA]</scope>
    <source>
        <strain evidence="2">LX32</strain>
    </source>
</reference>
<accession>A0A328AKA8</accession>
<dbReference type="Proteomes" id="UP000249254">
    <property type="component" value="Unassembled WGS sequence"/>
</dbReference>
<organism evidence="1 2">
    <name type="scientific">Phenylobacterium soli</name>
    <dbReference type="NCBI Taxonomy" id="2170551"/>
    <lineage>
        <taxon>Bacteria</taxon>
        <taxon>Pseudomonadati</taxon>
        <taxon>Pseudomonadota</taxon>
        <taxon>Alphaproteobacteria</taxon>
        <taxon>Caulobacterales</taxon>
        <taxon>Caulobacteraceae</taxon>
        <taxon>Phenylobacterium</taxon>
    </lineage>
</organism>
<sequence>MSGEPVIVGAEIAAGHDGSAELVVRLRYPNGAEGAVTLDEETGLKLMQTSGAEKVEDLAGKSWRAIVGKD</sequence>
<name>A0A328AKA8_9CAUL</name>
<comment type="caution">
    <text evidence="1">The sequence shown here is derived from an EMBL/GenBank/DDBJ whole genome shotgun (WGS) entry which is preliminary data.</text>
</comment>
<evidence type="ECO:0000313" key="2">
    <source>
        <dbReference type="Proteomes" id="UP000249254"/>
    </source>
</evidence>
<proteinExistence type="predicted"/>
<gene>
    <name evidence="1" type="ORF">DJ017_09955</name>
</gene>